<dbReference type="EMBL" id="CP016359">
    <property type="protein sequence ID" value="APU69504.1"/>
    <property type="molecule type" value="Genomic_DNA"/>
</dbReference>
<name>A0A1L7I8E8_9FLAO</name>
<accession>A0A1L7I8E8</accession>
<organism evidence="1 2">
    <name type="scientific">Christiangramia flava JLT2011</name>
    <dbReference type="NCBI Taxonomy" id="1229726"/>
    <lineage>
        <taxon>Bacteria</taxon>
        <taxon>Pseudomonadati</taxon>
        <taxon>Bacteroidota</taxon>
        <taxon>Flavobacteriia</taxon>
        <taxon>Flavobacteriales</taxon>
        <taxon>Flavobacteriaceae</taxon>
        <taxon>Christiangramia</taxon>
    </lineage>
</organism>
<dbReference type="Proteomes" id="UP000186230">
    <property type="component" value="Chromosome"/>
</dbReference>
<reference evidence="1 2" key="1">
    <citation type="submission" date="2016-07" db="EMBL/GenBank/DDBJ databases">
        <title>Multi-omics approach to identify versatile polysaccharide utilization systems of a marine flavobacterium Gramella flava.</title>
        <authorList>
            <person name="Tang K."/>
        </authorList>
    </citation>
    <scope>NUCLEOTIDE SEQUENCE [LARGE SCALE GENOMIC DNA]</scope>
    <source>
        <strain evidence="1 2">JLT2011</strain>
    </source>
</reference>
<protein>
    <submittedName>
        <fullName evidence="1">Uncharacterized protein</fullName>
    </submittedName>
</protein>
<sequence>MNSAAGDSSFSEKTYEKTYMKFHHFCFFLLFASFQTFAQQTIGIPENRLSERFYENLDSLTNRYNLPDLRETEQSALRIWTNQEIINLGSDNQFLFYTRKKGDLILKTAKLEQISVDSIIGEIDKNLDWFHENSKYHLDAFPNFIEIQTGKNYHVISFYKNQQIQKLISSLRNELDIHSIRQRLIEELEPGNYQWGMSSLHIDHLVPGDADGFYKKILPEIMEKFGLSSETPATKMPLVMINKKPAFLKDLNELEMGEVEKYELLQDATATALYGFRASYGVILVKTR</sequence>
<keyword evidence="2" id="KW-1185">Reference proteome</keyword>
<dbReference type="KEGG" id="gfl:GRFL_2780"/>
<dbReference type="STRING" id="1229726.GRFL_2780"/>
<proteinExistence type="predicted"/>
<gene>
    <name evidence="1" type="ORF">GRFL_2780</name>
</gene>
<evidence type="ECO:0000313" key="2">
    <source>
        <dbReference type="Proteomes" id="UP000186230"/>
    </source>
</evidence>
<evidence type="ECO:0000313" key="1">
    <source>
        <dbReference type="EMBL" id="APU69504.1"/>
    </source>
</evidence>
<dbReference type="AlphaFoldDB" id="A0A1L7I8E8"/>